<proteinExistence type="predicted"/>
<accession>A0AAD1WBZ3</accession>
<evidence type="ECO:0000313" key="3">
    <source>
        <dbReference type="Proteomes" id="UP001295444"/>
    </source>
</evidence>
<gene>
    <name evidence="2" type="ORF">PECUL_23A025250</name>
</gene>
<feature type="region of interest" description="Disordered" evidence="1">
    <location>
        <begin position="1"/>
        <end position="97"/>
    </location>
</feature>
<protein>
    <submittedName>
        <fullName evidence="2">Uncharacterized protein</fullName>
    </submittedName>
</protein>
<organism evidence="2 3">
    <name type="scientific">Pelobates cultripes</name>
    <name type="common">Western spadefoot toad</name>
    <dbReference type="NCBI Taxonomy" id="61616"/>
    <lineage>
        <taxon>Eukaryota</taxon>
        <taxon>Metazoa</taxon>
        <taxon>Chordata</taxon>
        <taxon>Craniata</taxon>
        <taxon>Vertebrata</taxon>
        <taxon>Euteleostomi</taxon>
        <taxon>Amphibia</taxon>
        <taxon>Batrachia</taxon>
        <taxon>Anura</taxon>
        <taxon>Pelobatoidea</taxon>
        <taxon>Pelobatidae</taxon>
        <taxon>Pelobates</taxon>
    </lineage>
</organism>
<reference evidence="2" key="1">
    <citation type="submission" date="2022-03" db="EMBL/GenBank/DDBJ databases">
        <authorList>
            <person name="Alioto T."/>
            <person name="Alioto T."/>
            <person name="Gomez Garrido J."/>
        </authorList>
    </citation>
    <scope>NUCLEOTIDE SEQUENCE</scope>
</reference>
<dbReference type="EMBL" id="OW240916">
    <property type="protein sequence ID" value="CAH2296978.1"/>
    <property type="molecule type" value="Genomic_DNA"/>
</dbReference>
<dbReference type="AlphaFoldDB" id="A0AAD1WBZ3"/>
<evidence type="ECO:0000256" key="1">
    <source>
        <dbReference type="SAM" id="MobiDB-lite"/>
    </source>
</evidence>
<evidence type="ECO:0000313" key="2">
    <source>
        <dbReference type="EMBL" id="CAH2296978.1"/>
    </source>
</evidence>
<feature type="compositionally biased region" description="Basic and acidic residues" evidence="1">
    <location>
        <begin position="30"/>
        <end position="39"/>
    </location>
</feature>
<name>A0AAD1WBZ3_PELCU</name>
<keyword evidence="3" id="KW-1185">Reference proteome</keyword>
<sequence>MLAWPHGRAIVGECRRETCDSAAGSEGADSQERLRERRGTPSRQRRRAAPQQSRPPKETQEKTQKYGDPTFGAPEKSPGGPQTNEQKRKWQARTMEP</sequence>
<dbReference type="Proteomes" id="UP001295444">
    <property type="component" value="Chromosome 05"/>
</dbReference>
<feature type="compositionally biased region" description="Basic and acidic residues" evidence="1">
    <location>
        <begin position="55"/>
        <end position="65"/>
    </location>
</feature>